<comment type="caution">
    <text evidence="5">The sequence shown here is derived from an EMBL/GenBank/DDBJ whole genome shotgun (WGS) entry which is preliminary data.</text>
</comment>
<dbReference type="NCBIfam" id="TIGR00350">
    <property type="entry name" value="lytR_cpsA_psr"/>
    <property type="match status" value="1"/>
</dbReference>
<protein>
    <recommendedName>
        <fullName evidence="4">Cell envelope-related transcriptional attenuator domain-containing protein</fullName>
    </recommendedName>
</protein>
<keyword evidence="3" id="KW-1133">Transmembrane helix</keyword>
<keyword evidence="6" id="KW-1185">Reference proteome</keyword>
<dbReference type="RefSeq" id="WP_151729522.1">
    <property type="nucleotide sequence ID" value="NZ_BKZV01000005.1"/>
</dbReference>
<reference evidence="5 6" key="1">
    <citation type="journal article" date="2019" name="Int. J. Syst. Evol. Microbiol.">
        <title>Thermogemmatispora aurantia sp. nov. and Thermogemmatispora argillosa sp. nov., within the class Ktedonobacteria, and emended description of the genus Thermogemmatispora.</title>
        <authorList>
            <person name="Zheng Y."/>
            <person name="Wang C.M."/>
            <person name="Sakai Y."/>
            <person name="Abe K."/>
            <person name="Yokota A."/>
            <person name="Yabe S."/>
        </authorList>
    </citation>
    <scope>NUCLEOTIDE SEQUENCE [LARGE SCALE GENOMIC DNA]</scope>
    <source>
        <strain evidence="5 6">A1-2</strain>
    </source>
</reference>
<feature type="transmembrane region" description="Helical" evidence="3">
    <location>
        <begin position="60"/>
        <end position="86"/>
    </location>
</feature>
<sequence length="415" mass="45303">MTSQEQPDPKFETDQPSAQVQPPLEEQVTQQLEAGSGTPASAIEQAPTLRLKAPRKRRSLGRVLLVALLLVVLLLGGGVAYGYYYFQTTIQEPVSHFVHPVSRSSEEPTNVQPTAGADITGHSWNILLLGSDNDGKYTFPAVLTQVMMVVHIDPQQNQVFLVSIPRDSWVYIPEVGGMHKIDQAFFLGAIQHNSFDDGVRLARLTIEKDYGITIDRYAWVGLDGFAKVIDTLGGVDIDLTHPIVDDTYPDDVGANASNPYGYRRIYLPAGPQHLTGEQALAYVRSRHADLVGDIGRTQRQQQVLEALKKKLDVANVIEHLPSLIADLQGKVYTDISEQEMLGFANYGRTLSSSAIHQVTLGPGPGNQNYGTLSTVYDPSVGSDQSVILPDCTNIQPLINRIFGLGDVQSCNVTGS</sequence>
<keyword evidence="3" id="KW-0812">Transmembrane</keyword>
<dbReference type="Pfam" id="PF03816">
    <property type="entry name" value="LytR_cpsA_psr"/>
    <property type="match status" value="1"/>
</dbReference>
<proteinExistence type="inferred from homology"/>
<name>A0A5J4K8R8_9CHLR</name>
<dbReference type="PANTHER" id="PTHR33392:SF6">
    <property type="entry name" value="POLYISOPRENYL-TEICHOIC ACID--PEPTIDOGLYCAN TEICHOIC ACID TRANSFERASE TAGU"/>
    <property type="match status" value="1"/>
</dbReference>
<comment type="similarity">
    <text evidence="1">Belongs to the LytR/CpsA/Psr (LCP) family.</text>
</comment>
<dbReference type="EMBL" id="BKZV01000005">
    <property type="protein sequence ID" value="GER84988.1"/>
    <property type="molecule type" value="Genomic_DNA"/>
</dbReference>
<evidence type="ECO:0000256" key="2">
    <source>
        <dbReference type="SAM" id="MobiDB-lite"/>
    </source>
</evidence>
<evidence type="ECO:0000313" key="6">
    <source>
        <dbReference type="Proteomes" id="UP000334820"/>
    </source>
</evidence>
<feature type="region of interest" description="Disordered" evidence="2">
    <location>
        <begin position="1"/>
        <end position="45"/>
    </location>
</feature>
<gene>
    <name evidence="5" type="ORF">KTAU_36240</name>
</gene>
<dbReference type="InterPro" id="IPR004474">
    <property type="entry name" value="LytR_CpsA_psr"/>
</dbReference>
<keyword evidence="3" id="KW-0472">Membrane</keyword>
<dbReference type="PANTHER" id="PTHR33392">
    <property type="entry name" value="POLYISOPRENYL-TEICHOIC ACID--PEPTIDOGLYCAN TEICHOIC ACID TRANSFERASE TAGU"/>
    <property type="match status" value="1"/>
</dbReference>
<dbReference type="InterPro" id="IPR050922">
    <property type="entry name" value="LytR/CpsA/Psr_CW_biosynth"/>
</dbReference>
<dbReference type="AlphaFoldDB" id="A0A5J4K8R8"/>
<organism evidence="5 6">
    <name type="scientific">Thermogemmatispora aurantia</name>
    <dbReference type="NCBI Taxonomy" id="2045279"/>
    <lineage>
        <taxon>Bacteria</taxon>
        <taxon>Bacillati</taxon>
        <taxon>Chloroflexota</taxon>
        <taxon>Ktedonobacteria</taxon>
        <taxon>Thermogemmatisporales</taxon>
        <taxon>Thermogemmatisporaceae</taxon>
        <taxon>Thermogemmatispora</taxon>
    </lineage>
</organism>
<evidence type="ECO:0000313" key="5">
    <source>
        <dbReference type="EMBL" id="GER84988.1"/>
    </source>
</evidence>
<evidence type="ECO:0000256" key="3">
    <source>
        <dbReference type="SAM" id="Phobius"/>
    </source>
</evidence>
<evidence type="ECO:0000256" key="1">
    <source>
        <dbReference type="ARBA" id="ARBA00006068"/>
    </source>
</evidence>
<evidence type="ECO:0000259" key="4">
    <source>
        <dbReference type="Pfam" id="PF03816"/>
    </source>
</evidence>
<dbReference type="Proteomes" id="UP000334820">
    <property type="component" value="Unassembled WGS sequence"/>
</dbReference>
<dbReference type="Gene3D" id="3.40.630.190">
    <property type="entry name" value="LCP protein"/>
    <property type="match status" value="1"/>
</dbReference>
<accession>A0A5J4K8R8</accession>
<feature type="domain" description="Cell envelope-related transcriptional attenuator" evidence="4">
    <location>
        <begin position="144"/>
        <end position="311"/>
    </location>
</feature>